<dbReference type="AlphaFoldDB" id="A0A059BRI0"/>
<dbReference type="Gramene" id="KCW68550">
    <property type="protein sequence ID" value="KCW68550"/>
    <property type="gene ID" value="EUGRSUZ_F02170"/>
</dbReference>
<dbReference type="InterPro" id="IPR029454">
    <property type="entry name" value="ODR-4-like"/>
</dbReference>
<organism evidence="8">
    <name type="scientific">Eucalyptus grandis</name>
    <name type="common">Flooded gum</name>
    <dbReference type="NCBI Taxonomy" id="71139"/>
    <lineage>
        <taxon>Eukaryota</taxon>
        <taxon>Viridiplantae</taxon>
        <taxon>Streptophyta</taxon>
        <taxon>Embryophyta</taxon>
        <taxon>Tracheophyta</taxon>
        <taxon>Spermatophyta</taxon>
        <taxon>Magnoliopsida</taxon>
        <taxon>eudicotyledons</taxon>
        <taxon>Gunneridae</taxon>
        <taxon>Pentapetalae</taxon>
        <taxon>rosids</taxon>
        <taxon>malvids</taxon>
        <taxon>Myrtales</taxon>
        <taxon>Myrtaceae</taxon>
        <taxon>Myrtoideae</taxon>
        <taxon>Eucalypteae</taxon>
        <taxon>Eucalyptus</taxon>
    </lineage>
</organism>
<feature type="transmembrane region" description="Helical" evidence="7">
    <location>
        <begin position="468"/>
        <end position="488"/>
    </location>
</feature>
<dbReference type="FunCoup" id="A0A059BRI0">
    <property type="interactions" value="2173"/>
</dbReference>
<evidence type="ECO:0000313" key="8">
    <source>
        <dbReference type="EMBL" id="KCW68549.1"/>
    </source>
</evidence>
<dbReference type="PANTHER" id="PTHR33966:SF1">
    <property type="entry name" value="PROTEIN ODR-4 HOMOLOG"/>
    <property type="match status" value="1"/>
</dbReference>
<dbReference type="EMBL" id="KK198758">
    <property type="protein sequence ID" value="KCW68549.1"/>
    <property type="molecule type" value="Genomic_DNA"/>
</dbReference>
<dbReference type="PANTHER" id="PTHR33966">
    <property type="entry name" value="PROTEIN ODR-4 HOMOLOG"/>
    <property type="match status" value="1"/>
</dbReference>
<proteinExistence type="inferred from homology"/>
<dbReference type="OMA" id="FNEPPRR"/>
<feature type="region of interest" description="Disordered" evidence="6">
    <location>
        <begin position="441"/>
        <end position="462"/>
    </location>
</feature>
<keyword evidence="3 7" id="KW-0812">Transmembrane</keyword>
<dbReference type="OrthoDB" id="21458at2759"/>
<name>A0A059BRI0_EUCGR</name>
<dbReference type="Gramene" id="KCW68549">
    <property type="protein sequence ID" value="KCW68549"/>
    <property type="gene ID" value="EUGRSUZ_F02170"/>
</dbReference>
<dbReference type="Pfam" id="PF14778">
    <property type="entry name" value="ODR4-like"/>
    <property type="match status" value="1"/>
</dbReference>
<reference evidence="8" key="1">
    <citation type="submission" date="2013-07" db="EMBL/GenBank/DDBJ databases">
        <title>The genome of Eucalyptus grandis.</title>
        <authorList>
            <person name="Schmutz J."/>
            <person name="Hayes R."/>
            <person name="Myburg A."/>
            <person name="Tuskan G."/>
            <person name="Grattapaglia D."/>
            <person name="Rokhsar D.S."/>
        </authorList>
    </citation>
    <scope>NUCLEOTIDE SEQUENCE</scope>
    <source>
        <tissue evidence="8">Leaf extractions</tissue>
    </source>
</reference>
<evidence type="ECO:0000256" key="5">
    <source>
        <dbReference type="ARBA" id="ARBA00023136"/>
    </source>
</evidence>
<feature type="compositionally biased region" description="Low complexity" evidence="6">
    <location>
        <begin position="76"/>
        <end position="85"/>
    </location>
</feature>
<dbReference type="eggNOG" id="KOG4703">
    <property type="taxonomic scope" value="Eukaryota"/>
</dbReference>
<sequence>MVKAVVGEEAQLKSTEDRLSSSSIPAQVGLVIGKLSSSLDRGFVFSLIPTPPNDEGRPACSLVEPVKDDRRKGAKQSKSQGSSDSSSVVIDKDWVAEHARQVSKMLVGGIRVIGIYVWASESAFKNSTVELCQTIKGVAGAAPPLLGTDTEERLLIHISYSPRRWTCRNYVMASNITSSSLKPCDFKMGKVLSSLQKFRCTYNFNLRLPVNCEKTFDARKLGDVLRSGISVIAKELRSARAIVDGNLVTDDEPCTSEGFHDVELLLPFMNDTCLEASSLENVVGILLFSGSVCSFAFLSSKESILQAIADIKADIITSLQSRLDIILDEADADLSQSDNSCKESSPDIQTENLISQVDLQSLRKPSGLSFPRRVFAPWLAGTLICDYLQPSETLEVLKDHCAELMSMEVLIDSSNILEPEGEAPAVVAKGFWDVAAPLHSDSKSLSEKPGADAKSEGSSQKSNKQSSFNAVAAILVLLLSVLLGFLFLSARS</sequence>
<evidence type="ECO:0000256" key="7">
    <source>
        <dbReference type="SAM" id="Phobius"/>
    </source>
</evidence>
<keyword evidence="4 7" id="KW-1133">Transmembrane helix</keyword>
<comment type="similarity">
    <text evidence="2">Belongs to the ODR-4 family.</text>
</comment>
<dbReference type="EMBL" id="KK198758">
    <property type="protein sequence ID" value="KCW68550.1"/>
    <property type="molecule type" value="Genomic_DNA"/>
</dbReference>
<comment type="subcellular location">
    <subcellularLocation>
        <location evidence="1">Membrane</location>
    </subcellularLocation>
</comment>
<evidence type="ECO:0008006" key="9">
    <source>
        <dbReference type="Google" id="ProtNLM"/>
    </source>
</evidence>
<accession>A0A059BRI0</accession>
<evidence type="ECO:0000256" key="3">
    <source>
        <dbReference type="ARBA" id="ARBA00022692"/>
    </source>
</evidence>
<keyword evidence="5 7" id="KW-0472">Membrane</keyword>
<dbReference type="GO" id="GO:0016020">
    <property type="term" value="C:membrane"/>
    <property type="evidence" value="ECO:0007669"/>
    <property type="project" value="UniProtKB-SubCell"/>
</dbReference>
<evidence type="ECO:0000256" key="2">
    <source>
        <dbReference type="ARBA" id="ARBA00010131"/>
    </source>
</evidence>
<protein>
    <recommendedName>
        <fullName evidence="9">Protein odr-4 homolog</fullName>
    </recommendedName>
</protein>
<gene>
    <name evidence="8" type="ORF">EUGRSUZ_F02170</name>
</gene>
<dbReference type="KEGG" id="egr:104449202"/>
<evidence type="ECO:0000256" key="1">
    <source>
        <dbReference type="ARBA" id="ARBA00004370"/>
    </source>
</evidence>
<evidence type="ECO:0000256" key="4">
    <source>
        <dbReference type="ARBA" id="ARBA00022989"/>
    </source>
</evidence>
<evidence type="ECO:0000256" key="6">
    <source>
        <dbReference type="SAM" id="MobiDB-lite"/>
    </source>
</evidence>
<dbReference type="STRING" id="71139.A0A059BRI0"/>
<feature type="compositionally biased region" description="Basic and acidic residues" evidence="6">
    <location>
        <begin position="441"/>
        <end position="455"/>
    </location>
</feature>
<feature type="region of interest" description="Disordered" evidence="6">
    <location>
        <begin position="55"/>
        <end position="85"/>
    </location>
</feature>
<dbReference type="GO" id="GO:0008104">
    <property type="term" value="P:intracellular protein localization"/>
    <property type="evidence" value="ECO:0000318"/>
    <property type="project" value="GO_Central"/>
</dbReference>